<dbReference type="NCBIfam" id="NF006886">
    <property type="entry name" value="PRK09376.1"/>
    <property type="match status" value="1"/>
</dbReference>
<dbReference type="InterPro" id="IPR012340">
    <property type="entry name" value="NA-bd_OB-fold"/>
</dbReference>
<dbReference type="GO" id="GO:0016787">
    <property type="term" value="F:hydrolase activity"/>
    <property type="evidence" value="ECO:0007669"/>
    <property type="project" value="UniProtKB-KW"/>
</dbReference>
<feature type="binding site" evidence="9">
    <location>
        <begin position="335"/>
        <end position="340"/>
    </location>
    <ligand>
        <name>ATP</name>
        <dbReference type="ChEBI" id="CHEBI:30616"/>
    </ligand>
</feature>
<dbReference type="InterPro" id="IPR011113">
    <property type="entry name" value="Rho_RNA-bd"/>
</dbReference>
<evidence type="ECO:0000259" key="13">
    <source>
        <dbReference type="PROSITE" id="PS51856"/>
    </source>
</evidence>
<accession>A0A3N0BGC6</accession>
<dbReference type="Gene3D" id="3.40.50.300">
    <property type="entry name" value="P-loop containing nucleotide triphosphate hydrolases"/>
    <property type="match status" value="1"/>
</dbReference>
<feature type="domain" description="Rho RNA-BD" evidence="13">
    <location>
        <begin position="207"/>
        <end position="280"/>
    </location>
</feature>
<comment type="similarity">
    <text evidence="9 11">Belongs to the Rho family.</text>
</comment>
<dbReference type="InterPro" id="IPR011129">
    <property type="entry name" value="CSD"/>
</dbReference>
<dbReference type="CDD" id="cd04459">
    <property type="entry name" value="Rho_CSD"/>
    <property type="match status" value="1"/>
</dbReference>
<evidence type="ECO:0000256" key="9">
    <source>
        <dbReference type="HAMAP-Rule" id="MF_01884"/>
    </source>
</evidence>
<dbReference type="HAMAP" id="MF_01884">
    <property type="entry name" value="Rho"/>
    <property type="match status" value="1"/>
</dbReference>
<dbReference type="InterPro" id="IPR004665">
    <property type="entry name" value="Term_rho"/>
</dbReference>
<protein>
    <recommendedName>
        <fullName evidence="9 10">Transcription termination factor Rho</fullName>
        <ecNumber evidence="9 10">3.6.4.-</ecNumber>
    </recommendedName>
    <alternativeName>
        <fullName evidence="9">ATP-dependent helicase Rho</fullName>
    </alternativeName>
</protein>
<keyword evidence="2 9" id="KW-0547">Nucleotide-binding</keyword>
<proteinExistence type="inferred from homology"/>
<evidence type="ECO:0000313" key="15">
    <source>
        <dbReference type="Proteomes" id="UP000278632"/>
    </source>
</evidence>
<keyword evidence="15" id="KW-1185">Reference proteome</keyword>
<dbReference type="GO" id="GO:0003723">
    <property type="term" value="F:RNA binding"/>
    <property type="evidence" value="ECO:0007669"/>
    <property type="project" value="UniProtKB-UniRule"/>
</dbReference>
<dbReference type="Proteomes" id="UP000278632">
    <property type="component" value="Unassembled WGS sequence"/>
</dbReference>
<comment type="function">
    <text evidence="9">Facilitates transcription termination by a mechanism that involves Rho binding to the nascent RNA, activation of Rho's RNA-dependent ATPase activity, and release of the mRNA from the DNA template.</text>
</comment>
<dbReference type="SUPFAM" id="SSF50249">
    <property type="entry name" value="Nucleic acid-binding proteins"/>
    <property type="match status" value="1"/>
</dbReference>
<evidence type="ECO:0000256" key="5">
    <source>
        <dbReference type="ARBA" id="ARBA00022840"/>
    </source>
</evidence>
<dbReference type="SMART" id="SM00959">
    <property type="entry name" value="Rho_N"/>
    <property type="match status" value="1"/>
</dbReference>
<dbReference type="InterPro" id="IPR041703">
    <property type="entry name" value="Rho_factor_ATP-bd"/>
</dbReference>
<dbReference type="PANTHER" id="PTHR46425">
    <property type="entry name" value="TRANSCRIPTION TERMINATION FACTOR RHO"/>
    <property type="match status" value="1"/>
</dbReference>
<feature type="binding site" evidence="9">
    <location>
        <begin position="323"/>
        <end position="328"/>
    </location>
    <ligand>
        <name>ATP</name>
        <dbReference type="ChEBI" id="CHEBI:30616"/>
    </ligand>
</feature>
<dbReference type="Gene3D" id="2.40.50.140">
    <property type="entry name" value="Nucleic acid-binding proteins"/>
    <property type="match status" value="1"/>
</dbReference>
<feature type="compositionally biased region" description="Basic and acidic residues" evidence="12">
    <location>
        <begin position="37"/>
        <end position="55"/>
    </location>
</feature>
<dbReference type="SMART" id="SM00382">
    <property type="entry name" value="AAA"/>
    <property type="match status" value="1"/>
</dbReference>
<keyword evidence="8 9" id="KW-0804">Transcription</keyword>
<evidence type="ECO:0000256" key="7">
    <source>
        <dbReference type="ARBA" id="ARBA00023015"/>
    </source>
</evidence>
<dbReference type="PROSITE" id="PS51856">
    <property type="entry name" value="RHO_RNA_BD"/>
    <property type="match status" value="1"/>
</dbReference>
<keyword evidence="6 9" id="KW-0694">RNA-binding</keyword>
<dbReference type="PANTHER" id="PTHR46425:SF1">
    <property type="entry name" value="TRANSCRIPTION TERMINATION FACTOR RHO"/>
    <property type="match status" value="1"/>
</dbReference>
<keyword evidence="5 9" id="KW-0067">ATP-binding</keyword>
<evidence type="ECO:0000313" key="14">
    <source>
        <dbReference type="EMBL" id="RNL46911.1"/>
    </source>
</evidence>
<dbReference type="EMBL" id="QICD01000005">
    <property type="protein sequence ID" value="RNL46911.1"/>
    <property type="molecule type" value="Genomic_DNA"/>
</dbReference>
<sequence length="586" mass="63564">MSENEASTAEGAPEAPSAPTPRRRRSTSVRTKSAASKAEKSAEPAKADAVEKPGKEAPAAQSDKADPSASERPAQASKTPRKSTRANGKDAASQSSGSTNRRPNQGQGQSNKGGSNQSNRQRQNNNNRQKQGGQQNGGNQNFRRQRRPHSNQGGREMQPSVSRDDLNKLKVAELREKAAELQIDVTGLKKAELVEAVFEASVKAEGFIEVSGILDILADGYGFLRTQGYLPSESDCYVGLSTIRRNGLRKGDLVSGQTRPARENEKYAAIQKVTSVNGTPIEELGNRVRFGDLTPVYPDECLSMEHGKNTVTARVIDLVSPIGKGQRGLIVSPPKAGKTTILKDIAAAISANNPEVHLMCLLVDERPEEVTDMERSIKGEVISSTFDMPTENHIAVSELVIERAKRLVECGKDVVVLLDSLTRLARAYNLAQPASGRILSGGVDSTALYPPKRFLGAARNIEHGGSLTILASALVDTGSKMDEVIFEEFKGTGNMELKLDRNLADRRIFPAIDPVASGTRKEDLLLDPQEAPLIWAVRRILANTNSTERAMDMLIKSLKQTETNQEFLVRTAKKAQHTKADGTVEF</sequence>
<feature type="region of interest" description="Disordered" evidence="12">
    <location>
        <begin position="1"/>
        <end position="165"/>
    </location>
</feature>
<dbReference type="CDD" id="cd01128">
    <property type="entry name" value="rho_factor_C"/>
    <property type="match status" value="1"/>
</dbReference>
<dbReference type="Pfam" id="PF07497">
    <property type="entry name" value="Rho_RNA_bind"/>
    <property type="match status" value="1"/>
</dbReference>
<dbReference type="Pfam" id="PF02037">
    <property type="entry name" value="SAP"/>
    <property type="match status" value="1"/>
</dbReference>
<name>A0A3N0BGC6_9ACTN</name>
<evidence type="ECO:0000256" key="8">
    <source>
        <dbReference type="ARBA" id="ARBA00023163"/>
    </source>
</evidence>
<dbReference type="RefSeq" id="WP_123191739.1">
    <property type="nucleotide sequence ID" value="NZ_QICD01000005.1"/>
</dbReference>
<dbReference type="EC" id="3.6.4.-" evidence="9 10"/>
<dbReference type="GO" id="GO:0005524">
    <property type="term" value="F:ATP binding"/>
    <property type="evidence" value="ECO:0007669"/>
    <property type="project" value="UniProtKB-UniRule"/>
</dbReference>
<evidence type="ECO:0000256" key="3">
    <source>
        <dbReference type="ARBA" id="ARBA00022801"/>
    </source>
</evidence>
<dbReference type="InterPro" id="IPR003593">
    <property type="entry name" value="AAA+_ATPase"/>
</dbReference>
<comment type="caution">
    <text evidence="9">Lacks conserved residue(s) required for the propagation of feature annotation.</text>
</comment>
<dbReference type="Pfam" id="PF00006">
    <property type="entry name" value="ATP-synt_ab"/>
    <property type="match status" value="1"/>
</dbReference>
<evidence type="ECO:0000256" key="1">
    <source>
        <dbReference type="ARBA" id="ARBA00022472"/>
    </source>
</evidence>
<evidence type="ECO:0000256" key="6">
    <source>
        <dbReference type="ARBA" id="ARBA00022884"/>
    </source>
</evidence>
<dbReference type="GO" id="GO:0004386">
    <property type="term" value="F:helicase activity"/>
    <property type="evidence" value="ECO:0007669"/>
    <property type="project" value="UniProtKB-UniRule"/>
</dbReference>
<evidence type="ECO:0000256" key="12">
    <source>
        <dbReference type="SAM" id="MobiDB-lite"/>
    </source>
</evidence>
<evidence type="ECO:0000256" key="11">
    <source>
        <dbReference type="PROSITE-ProRule" id="PRU01203"/>
    </source>
</evidence>
<comment type="caution">
    <text evidence="14">The sequence shown here is derived from an EMBL/GenBank/DDBJ whole genome shotgun (WGS) entry which is preliminary data.</text>
</comment>
<feature type="compositionally biased region" description="Low complexity" evidence="12">
    <location>
        <begin position="104"/>
        <end position="142"/>
    </location>
</feature>
<keyword evidence="3 9" id="KW-0378">Hydrolase</keyword>
<keyword evidence="4 9" id="KW-0347">Helicase</keyword>
<dbReference type="InterPro" id="IPR027417">
    <property type="entry name" value="P-loop_NTPase"/>
</dbReference>
<dbReference type="GO" id="GO:0008186">
    <property type="term" value="F:ATP-dependent activity, acting on RNA"/>
    <property type="evidence" value="ECO:0007669"/>
    <property type="project" value="UniProtKB-UniRule"/>
</dbReference>
<feature type="compositionally biased region" description="Polar residues" evidence="12">
    <location>
        <begin position="92"/>
        <end position="103"/>
    </location>
</feature>
<reference evidence="15" key="1">
    <citation type="submission" date="2018-05" db="EMBL/GenBank/DDBJ databases">
        <title>Genome Sequencing of selected type strains of the family Eggerthellaceae.</title>
        <authorList>
            <person name="Danylec N."/>
            <person name="Stoll D.A."/>
            <person name="Doetsch A."/>
            <person name="Huch M."/>
        </authorList>
    </citation>
    <scope>NUCLEOTIDE SEQUENCE [LARGE SCALE GENOMIC DNA]</scope>
    <source>
        <strain evidence="15">DSM 16106</strain>
    </source>
</reference>
<dbReference type="InterPro" id="IPR000194">
    <property type="entry name" value="ATPase_F1/V1/A1_a/bsu_nucl-bd"/>
</dbReference>
<evidence type="ECO:0000256" key="4">
    <source>
        <dbReference type="ARBA" id="ARBA00022806"/>
    </source>
</evidence>
<keyword evidence="7 9" id="KW-0805">Transcription regulation</keyword>
<evidence type="ECO:0000256" key="10">
    <source>
        <dbReference type="NCBIfam" id="TIGR00767"/>
    </source>
</evidence>
<dbReference type="SMART" id="SM00357">
    <property type="entry name" value="CSP"/>
    <property type="match status" value="1"/>
</dbReference>
<dbReference type="NCBIfam" id="TIGR00767">
    <property type="entry name" value="rho"/>
    <property type="match status" value="1"/>
</dbReference>
<dbReference type="InterPro" id="IPR011112">
    <property type="entry name" value="Rho-like_N"/>
</dbReference>
<dbReference type="AlphaFoldDB" id="A0A3N0BGC6"/>
<dbReference type="GO" id="GO:0006353">
    <property type="term" value="P:DNA-templated transcription termination"/>
    <property type="evidence" value="ECO:0007669"/>
    <property type="project" value="UniProtKB-UniRule"/>
</dbReference>
<feature type="binding site" evidence="9">
    <location>
        <position position="366"/>
    </location>
    <ligand>
        <name>ATP</name>
        <dbReference type="ChEBI" id="CHEBI:30616"/>
    </ligand>
</feature>
<dbReference type="OrthoDB" id="9805197at2"/>
<comment type="subunit">
    <text evidence="9">Homohexamer. The homohexamer assembles into an open ring structure.</text>
</comment>
<keyword evidence="1 9" id="KW-0806">Transcription termination</keyword>
<evidence type="ECO:0000256" key="2">
    <source>
        <dbReference type="ARBA" id="ARBA00022741"/>
    </source>
</evidence>
<dbReference type="SUPFAM" id="SSF52540">
    <property type="entry name" value="P-loop containing nucleoside triphosphate hydrolases"/>
    <property type="match status" value="1"/>
</dbReference>
<organism evidence="14 15">
    <name type="scientific">Paraeggerthella hongkongensis</name>
    <dbReference type="NCBI Taxonomy" id="230658"/>
    <lineage>
        <taxon>Bacteria</taxon>
        <taxon>Bacillati</taxon>
        <taxon>Actinomycetota</taxon>
        <taxon>Coriobacteriia</taxon>
        <taxon>Eggerthellales</taxon>
        <taxon>Eggerthellaceae</taxon>
        <taxon>Paraeggerthella</taxon>
    </lineage>
</organism>
<dbReference type="InterPro" id="IPR003034">
    <property type="entry name" value="SAP_dom"/>
</dbReference>
<gene>
    <name evidence="9" type="primary">rho</name>
    <name evidence="14" type="ORF">DMP08_04310</name>
</gene>